<keyword evidence="4" id="KW-1185">Reference proteome</keyword>
<feature type="transmembrane region" description="Helical" evidence="2">
    <location>
        <begin position="651"/>
        <end position="674"/>
    </location>
</feature>
<dbReference type="Proteomes" id="UP000801428">
    <property type="component" value="Unassembled WGS sequence"/>
</dbReference>
<dbReference type="InterPro" id="IPR021514">
    <property type="entry name" value="DUF3176"/>
</dbReference>
<proteinExistence type="predicted"/>
<feature type="compositionally biased region" description="Basic and acidic residues" evidence="1">
    <location>
        <begin position="21"/>
        <end position="33"/>
    </location>
</feature>
<name>A0A9P4T7R8_CURKU</name>
<keyword evidence="2" id="KW-0472">Membrane</keyword>
<feature type="compositionally biased region" description="Polar residues" evidence="1">
    <location>
        <begin position="34"/>
        <end position="66"/>
    </location>
</feature>
<evidence type="ECO:0000313" key="3">
    <source>
        <dbReference type="EMBL" id="KAF2996471.1"/>
    </source>
</evidence>
<dbReference type="OrthoDB" id="5376804at2759"/>
<sequence>MSQELKHMLHRARSPSPVSRTVDHISLMERDISSTDGNSYDPNVESTNGSSEESTCIGRPQSQQDVPSPSRTSSRSPTPVDTNDKLADVSVPSVTIRLVSDANIKEAATPHTGPKLVEHTSGTPHIIPYWIGIWWWESICCIIVVLAFISLVVTLKIYDGRATPDFPRGITFNTVISIYAVIIKATAGLVAAEGLSHLKWAWFTNPQLLYDLETYDDASRGPWGAARLIYRLKFRNAISSMGAAITLMLLVLDPFTQQIIRQFACTRPSNTMEAYIHRTQYLNGDGMPQKSPLNLPQYGTLGYLYKAILGGSLDRELVSCPSGNCTFDEFSTLALESTCTDVSYEIVWRRTDDPYSLMLNESYSLVLNESIGNYIIPIYPPLDPPGPDENVQLVRNVWSKQNSVVAADGAHLTWIFWSNGPSAYRCSMRPCIETLKAEVKENQLMETLLSRYTVPLDAGLSVVDLWSLEDPESQKSGLRTLGYKFDNSSRFIAYDLRWASENGGIGDYLRCPDHLIPLAHGEDPDSSDDFCYRWYMEFNNGTRAPRYSLTYKASDLVPMRSRYIAHIPQNLLEPFTGSSIEAVTSEQEEFGAKNIPYLALQETAGKLSAVEALMANVTRAMSIYMRVHGSANLSVPARGTPMRETSCVSIAWPWVTYSASTVLLVLFFFISMIWRSRRAQRALQKEWGVDNCSFDFKSSALQLLFHGLDRETLEQHSSGLAPNKSKELKKTAQKTTVKLFPYEDGLKLSSKMD</sequence>
<protein>
    <submittedName>
        <fullName evidence="3">Uncharacterized protein</fullName>
    </submittedName>
</protein>
<dbReference type="PANTHER" id="PTHR35394:SF5">
    <property type="entry name" value="DUF3176 DOMAIN-CONTAINING PROTEIN"/>
    <property type="match status" value="1"/>
</dbReference>
<keyword evidence="2" id="KW-1133">Transmembrane helix</keyword>
<dbReference type="EMBL" id="SWKU01000027">
    <property type="protein sequence ID" value="KAF2996471.1"/>
    <property type="molecule type" value="Genomic_DNA"/>
</dbReference>
<feature type="transmembrane region" description="Helical" evidence="2">
    <location>
        <begin position="134"/>
        <end position="158"/>
    </location>
</feature>
<reference evidence="3" key="1">
    <citation type="submission" date="2019-04" db="EMBL/GenBank/DDBJ databases">
        <title>Sequencing of skin fungus with MAO and IRED activity.</title>
        <authorList>
            <person name="Marsaioli A.J."/>
            <person name="Bonatto J.M.C."/>
            <person name="Reis Junior O."/>
        </authorList>
    </citation>
    <scope>NUCLEOTIDE SEQUENCE</scope>
    <source>
        <strain evidence="3">30M1</strain>
    </source>
</reference>
<keyword evidence="2" id="KW-0812">Transmembrane</keyword>
<dbReference type="Pfam" id="PF11374">
    <property type="entry name" value="DUF3176"/>
    <property type="match status" value="1"/>
</dbReference>
<feature type="compositionally biased region" description="Low complexity" evidence="1">
    <location>
        <begin position="67"/>
        <end position="79"/>
    </location>
</feature>
<accession>A0A9P4T7R8</accession>
<dbReference type="PANTHER" id="PTHR35394">
    <property type="entry name" value="DUF3176 DOMAIN-CONTAINING PROTEIN"/>
    <property type="match status" value="1"/>
</dbReference>
<feature type="region of interest" description="Disordered" evidence="1">
    <location>
        <begin position="1"/>
        <end position="85"/>
    </location>
</feature>
<comment type="caution">
    <text evidence="3">The sequence shown here is derived from an EMBL/GenBank/DDBJ whole genome shotgun (WGS) entry which is preliminary data.</text>
</comment>
<gene>
    <name evidence="3" type="ORF">E8E13_004653</name>
</gene>
<evidence type="ECO:0000256" key="2">
    <source>
        <dbReference type="SAM" id="Phobius"/>
    </source>
</evidence>
<evidence type="ECO:0000256" key="1">
    <source>
        <dbReference type="SAM" id="MobiDB-lite"/>
    </source>
</evidence>
<evidence type="ECO:0000313" key="4">
    <source>
        <dbReference type="Proteomes" id="UP000801428"/>
    </source>
</evidence>
<feature type="transmembrane region" description="Helical" evidence="2">
    <location>
        <begin position="170"/>
        <end position="192"/>
    </location>
</feature>
<feature type="transmembrane region" description="Helical" evidence="2">
    <location>
        <begin position="237"/>
        <end position="255"/>
    </location>
</feature>
<dbReference type="AlphaFoldDB" id="A0A9P4T7R8"/>
<organism evidence="3 4">
    <name type="scientific">Curvularia kusanoi</name>
    <name type="common">Cochliobolus kusanoi</name>
    <dbReference type="NCBI Taxonomy" id="90978"/>
    <lineage>
        <taxon>Eukaryota</taxon>
        <taxon>Fungi</taxon>
        <taxon>Dikarya</taxon>
        <taxon>Ascomycota</taxon>
        <taxon>Pezizomycotina</taxon>
        <taxon>Dothideomycetes</taxon>
        <taxon>Pleosporomycetidae</taxon>
        <taxon>Pleosporales</taxon>
        <taxon>Pleosporineae</taxon>
        <taxon>Pleosporaceae</taxon>
        <taxon>Curvularia</taxon>
    </lineage>
</organism>